<dbReference type="AlphaFoldDB" id="A0A9P0EFY8"/>
<keyword evidence="4 5" id="KW-0472">Membrane</keyword>
<keyword evidence="8" id="KW-1185">Reference proteome</keyword>
<reference evidence="7" key="1">
    <citation type="submission" date="2022-01" db="EMBL/GenBank/DDBJ databases">
        <authorList>
            <person name="King R."/>
        </authorList>
    </citation>
    <scope>NUCLEOTIDE SEQUENCE</scope>
</reference>
<feature type="domain" description="Ion transport" evidence="6">
    <location>
        <begin position="92"/>
        <end position="295"/>
    </location>
</feature>
<dbReference type="PANTHER" id="PTHR45638">
    <property type="entry name" value="CYCLIC NUCLEOTIDE-GATED CATION CHANNEL SUBUNIT A"/>
    <property type="match status" value="1"/>
</dbReference>
<protein>
    <recommendedName>
        <fullName evidence="6">Ion transport domain-containing protein</fullName>
    </recommendedName>
</protein>
<evidence type="ECO:0000256" key="2">
    <source>
        <dbReference type="ARBA" id="ARBA00022692"/>
    </source>
</evidence>
<dbReference type="Gene3D" id="1.10.287.70">
    <property type="match status" value="1"/>
</dbReference>
<gene>
    <name evidence="7" type="ORF">NEZAVI_LOCUS4821</name>
</gene>
<evidence type="ECO:0000313" key="7">
    <source>
        <dbReference type="EMBL" id="CAH1394294.1"/>
    </source>
</evidence>
<evidence type="ECO:0000259" key="6">
    <source>
        <dbReference type="Pfam" id="PF00520"/>
    </source>
</evidence>
<name>A0A9P0EFY8_NEZVI</name>
<proteinExistence type="predicted"/>
<dbReference type="GO" id="GO:0044877">
    <property type="term" value="F:protein-containing complex binding"/>
    <property type="evidence" value="ECO:0007669"/>
    <property type="project" value="TreeGrafter"/>
</dbReference>
<dbReference type="Proteomes" id="UP001152798">
    <property type="component" value="Chromosome 2"/>
</dbReference>
<dbReference type="SUPFAM" id="SSF81324">
    <property type="entry name" value="Voltage-gated potassium channels"/>
    <property type="match status" value="1"/>
</dbReference>
<keyword evidence="2 5" id="KW-0812">Transmembrane</keyword>
<organism evidence="7 8">
    <name type="scientific">Nezara viridula</name>
    <name type="common">Southern green stink bug</name>
    <name type="synonym">Cimex viridulus</name>
    <dbReference type="NCBI Taxonomy" id="85310"/>
    <lineage>
        <taxon>Eukaryota</taxon>
        <taxon>Metazoa</taxon>
        <taxon>Ecdysozoa</taxon>
        <taxon>Arthropoda</taxon>
        <taxon>Hexapoda</taxon>
        <taxon>Insecta</taxon>
        <taxon>Pterygota</taxon>
        <taxon>Neoptera</taxon>
        <taxon>Paraneoptera</taxon>
        <taxon>Hemiptera</taxon>
        <taxon>Heteroptera</taxon>
        <taxon>Panheteroptera</taxon>
        <taxon>Pentatomomorpha</taxon>
        <taxon>Pentatomoidea</taxon>
        <taxon>Pentatomidae</taxon>
        <taxon>Pentatominae</taxon>
        <taxon>Nezara</taxon>
    </lineage>
</organism>
<feature type="transmembrane region" description="Helical" evidence="5">
    <location>
        <begin position="90"/>
        <end position="108"/>
    </location>
</feature>
<evidence type="ECO:0000256" key="1">
    <source>
        <dbReference type="ARBA" id="ARBA00004141"/>
    </source>
</evidence>
<feature type="transmembrane region" description="Helical" evidence="5">
    <location>
        <begin position="226"/>
        <end position="247"/>
    </location>
</feature>
<evidence type="ECO:0000313" key="8">
    <source>
        <dbReference type="Proteomes" id="UP001152798"/>
    </source>
</evidence>
<sequence length="298" mass="34890">MKLRTTVQLSGAITSTIQKSKPTLKREDSFLKRFSTRQIPELQETVDPCEDSDAPSGSVSCVMSRLGWKNHRKRRKNSRTPCTVVNTDGNFYYCWLFFVSISVLYNLWTLIVRQAFPELQEYQEDFWSSMDIITDIVFLLDVGVQFRTGYLEQGLMVYDSKKLAGHYIKSKNFLLDLLALFPLDLIQRNTGVKPILRFPRFLKVYRVYNYYYIVESRTVYPNVWRVVNLIHILLILAHWFGCFYYLLSEAEGFQGDWVYPYRPGDYASLSRKYLGSLYWSTLTLTTIGDLPTPETNKQ</sequence>
<accession>A0A9P0EFY8</accession>
<dbReference type="InterPro" id="IPR005821">
    <property type="entry name" value="Ion_trans_dom"/>
</dbReference>
<comment type="subcellular location">
    <subcellularLocation>
        <location evidence="1">Membrane</location>
        <topology evidence="1">Multi-pass membrane protein</topology>
    </subcellularLocation>
</comment>
<dbReference type="GO" id="GO:0016020">
    <property type="term" value="C:membrane"/>
    <property type="evidence" value="ECO:0007669"/>
    <property type="project" value="UniProtKB-SubCell"/>
</dbReference>
<dbReference type="Pfam" id="PF00520">
    <property type="entry name" value="Ion_trans"/>
    <property type="match status" value="1"/>
</dbReference>
<dbReference type="GO" id="GO:0005221">
    <property type="term" value="F:intracellularly cyclic nucleotide-activated monoatomic cation channel activity"/>
    <property type="evidence" value="ECO:0007669"/>
    <property type="project" value="InterPro"/>
</dbReference>
<dbReference type="PANTHER" id="PTHR45638:SF7">
    <property type="entry name" value="CYCLIC NUCLEOTIDE-GATED ION CHANNEL-LIKE, ISOFORM E"/>
    <property type="match status" value="1"/>
</dbReference>
<dbReference type="EMBL" id="OV725078">
    <property type="protein sequence ID" value="CAH1394294.1"/>
    <property type="molecule type" value="Genomic_DNA"/>
</dbReference>
<evidence type="ECO:0000256" key="3">
    <source>
        <dbReference type="ARBA" id="ARBA00022989"/>
    </source>
</evidence>
<keyword evidence="3 5" id="KW-1133">Transmembrane helix</keyword>
<evidence type="ECO:0000256" key="4">
    <source>
        <dbReference type="ARBA" id="ARBA00023136"/>
    </source>
</evidence>
<evidence type="ECO:0000256" key="5">
    <source>
        <dbReference type="SAM" id="Phobius"/>
    </source>
</evidence>
<dbReference type="InterPro" id="IPR050866">
    <property type="entry name" value="CNG_cation_channel"/>
</dbReference>